<accession>A0A7J6BN70</accession>
<evidence type="ECO:0000256" key="1">
    <source>
        <dbReference type="SAM" id="MobiDB-lite"/>
    </source>
</evidence>
<reference evidence="2 3" key="1">
    <citation type="submission" date="2020-04" db="EMBL/GenBank/DDBJ databases">
        <title>Chromosome-level genome assembly of a cyprinid fish Onychostoma macrolepis by integration of Nanopore Sequencing, Bionano and Hi-C technology.</title>
        <authorList>
            <person name="Wang D."/>
        </authorList>
    </citation>
    <scope>NUCLEOTIDE SEQUENCE [LARGE SCALE GENOMIC DNA]</scope>
    <source>
        <strain evidence="2">SWU-2019</strain>
        <tissue evidence="2">Muscle</tissue>
    </source>
</reference>
<organism evidence="2 3">
    <name type="scientific">Onychostoma macrolepis</name>
    <dbReference type="NCBI Taxonomy" id="369639"/>
    <lineage>
        <taxon>Eukaryota</taxon>
        <taxon>Metazoa</taxon>
        <taxon>Chordata</taxon>
        <taxon>Craniata</taxon>
        <taxon>Vertebrata</taxon>
        <taxon>Euteleostomi</taxon>
        <taxon>Actinopterygii</taxon>
        <taxon>Neopterygii</taxon>
        <taxon>Teleostei</taxon>
        <taxon>Ostariophysi</taxon>
        <taxon>Cypriniformes</taxon>
        <taxon>Cyprinidae</taxon>
        <taxon>Acrossocheilinae</taxon>
        <taxon>Onychostoma</taxon>
    </lineage>
</organism>
<sequence length="89" mass="10130">MLTEITTDFKSSRHAQEPYTKRMLERPHPVPNEQGGLHPLLQSKAEVLPEEHGKTGSFKLKSRRLLVKVCVGHLLEKGELLCFQLPIKC</sequence>
<gene>
    <name evidence="2" type="ORF">G5714_023734</name>
</gene>
<evidence type="ECO:0000313" key="2">
    <source>
        <dbReference type="EMBL" id="KAF4096131.1"/>
    </source>
</evidence>
<dbReference type="AlphaFoldDB" id="A0A7J6BN70"/>
<keyword evidence="3" id="KW-1185">Reference proteome</keyword>
<feature type="region of interest" description="Disordered" evidence="1">
    <location>
        <begin position="1"/>
        <end position="37"/>
    </location>
</feature>
<name>A0A7J6BN70_9TELE</name>
<comment type="caution">
    <text evidence="2">The sequence shown here is derived from an EMBL/GenBank/DDBJ whole genome shotgun (WGS) entry which is preliminary data.</text>
</comment>
<dbReference type="Proteomes" id="UP000579812">
    <property type="component" value="Unassembled WGS sequence"/>
</dbReference>
<evidence type="ECO:0000313" key="3">
    <source>
        <dbReference type="Proteomes" id="UP000579812"/>
    </source>
</evidence>
<dbReference type="EMBL" id="JAAMOB010000024">
    <property type="protein sequence ID" value="KAF4096131.1"/>
    <property type="molecule type" value="Genomic_DNA"/>
</dbReference>
<feature type="compositionally biased region" description="Basic and acidic residues" evidence="1">
    <location>
        <begin position="10"/>
        <end position="28"/>
    </location>
</feature>
<proteinExistence type="predicted"/>
<protein>
    <submittedName>
        <fullName evidence="2">Uncharacterized protein</fullName>
    </submittedName>
</protein>